<accession>A0AAV4EZF6</accession>
<dbReference type="EMBL" id="BMAT01007540">
    <property type="protein sequence ID" value="GFR66419.1"/>
    <property type="molecule type" value="Genomic_DNA"/>
</dbReference>
<keyword evidence="2" id="KW-1185">Reference proteome</keyword>
<dbReference type="Proteomes" id="UP000762676">
    <property type="component" value="Unassembled WGS sequence"/>
</dbReference>
<organism evidence="1 2">
    <name type="scientific">Elysia marginata</name>
    <dbReference type="NCBI Taxonomy" id="1093978"/>
    <lineage>
        <taxon>Eukaryota</taxon>
        <taxon>Metazoa</taxon>
        <taxon>Spiralia</taxon>
        <taxon>Lophotrochozoa</taxon>
        <taxon>Mollusca</taxon>
        <taxon>Gastropoda</taxon>
        <taxon>Heterobranchia</taxon>
        <taxon>Euthyneura</taxon>
        <taxon>Panpulmonata</taxon>
        <taxon>Sacoglossa</taxon>
        <taxon>Placobranchoidea</taxon>
        <taxon>Plakobranchidae</taxon>
        <taxon>Elysia</taxon>
    </lineage>
</organism>
<sequence length="127" mass="14184">MECVGVHMNTVFALVWQGGEEWENHLGTAPINICHCLLSSRTTPPVPPITLARPCELAQTGENQIDKSRYARKIKSVGLMWQNGEEWEKCSELRRSALVTVLCPALTPLPHKPLLGQVSMRHNYAVP</sequence>
<evidence type="ECO:0000313" key="1">
    <source>
        <dbReference type="EMBL" id="GFR66419.1"/>
    </source>
</evidence>
<comment type="caution">
    <text evidence="1">The sequence shown here is derived from an EMBL/GenBank/DDBJ whole genome shotgun (WGS) entry which is preliminary data.</text>
</comment>
<proteinExistence type="predicted"/>
<gene>
    <name evidence="1" type="ORF">ElyMa_003682000</name>
</gene>
<reference evidence="1 2" key="1">
    <citation type="journal article" date="2021" name="Elife">
        <title>Chloroplast acquisition without the gene transfer in kleptoplastic sea slugs, Plakobranchus ocellatus.</title>
        <authorList>
            <person name="Maeda T."/>
            <person name="Takahashi S."/>
            <person name="Yoshida T."/>
            <person name="Shimamura S."/>
            <person name="Takaki Y."/>
            <person name="Nagai Y."/>
            <person name="Toyoda A."/>
            <person name="Suzuki Y."/>
            <person name="Arimoto A."/>
            <person name="Ishii H."/>
            <person name="Satoh N."/>
            <person name="Nishiyama T."/>
            <person name="Hasebe M."/>
            <person name="Maruyama T."/>
            <person name="Minagawa J."/>
            <person name="Obokata J."/>
            <person name="Shigenobu S."/>
        </authorList>
    </citation>
    <scope>NUCLEOTIDE SEQUENCE [LARGE SCALE GENOMIC DNA]</scope>
</reference>
<name>A0AAV4EZF6_9GAST</name>
<evidence type="ECO:0000313" key="2">
    <source>
        <dbReference type="Proteomes" id="UP000762676"/>
    </source>
</evidence>
<dbReference type="AlphaFoldDB" id="A0AAV4EZF6"/>
<protein>
    <submittedName>
        <fullName evidence="1">Uncharacterized protein</fullName>
    </submittedName>
</protein>